<proteinExistence type="predicted"/>
<keyword evidence="3" id="KW-1185">Reference proteome</keyword>
<feature type="compositionally biased region" description="Low complexity" evidence="1">
    <location>
        <begin position="48"/>
        <end position="76"/>
    </location>
</feature>
<name>A0ABQ5BBL3_9ASTR</name>
<gene>
    <name evidence="2" type="ORF">Tco_0857920</name>
</gene>
<feature type="region of interest" description="Disordered" evidence="1">
    <location>
        <begin position="1"/>
        <end position="84"/>
    </location>
</feature>
<protein>
    <submittedName>
        <fullName evidence="2">Uncharacterized protein</fullName>
    </submittedName>
</protein>
<organism evidence="2 3">
    <name type="scientific">Tanacetum coccineum</name>
    <dbReference type="NCBI Taxonomy" id="301880"/>
    <lineage>
        <taxon>Eukaryota</taxon>
        <taxon>Viridiplantae</taxon>
        <taxon>Streptophyta</taxon>
        <taxon>Embryophyta</taxon>
        <taxon>Tracheophyta</taxon>
        <taxon>Spermatophyta</taxon>
        <taxon>Magnoliopsida</taxon>
        <taxon>eudicotyledons</taxon>
        <taxon>Gunneridae</taxon>
        <taxon>Pentapetalae</taxon>
        <taxon>asterids</taxon>
        <taxon>campanulids</taxon>
        <taxon>Asterales</taxon>
        <taxon>Asteraceae</taxon>
        <taxon>Asteroideae</taxon>
        <taxon>Anthemideae</taxon>
        <taxon>Anthemidinae</taxon>
        <taxon>Tanacetum</taxon>
    </lineage>
</organism>
<comment type="caution">
    <text evidence="2">The sequence shown here is derived from an EMBL/GenBank/DDBJ whole genome shotgun (WGS) entry which is preliminary data.</text>
</comment>
<feature type="compositionally biased region" description="Low complexity" evidence="1">
    <location>
        <begin position="124"/>
        <end position="138"/>
    </location>
</feature>
<feature type="region of interest" description="Disordered" evidence="1">
    <location>
        <begin position="116"/>
        <end position="210"/>
    </location>
</feature>
<sequence length="622" mass="69466">MSTPVHFDSESISQTPEEAPSEIEEYHPLVSRAPLTDEEFEVLEPSDTRITSSHSSASSDSTAPLSYDHPLTQTSPTPTPTRVSFHRRTAHMAVRTQSTLSPGMSARIAEAAALSPSSFHNRYRSSYETPSPSSSLTLPIRKRYRGTSDLVKEIKDESSDSGTEREGLEGEGHSLEDESHSSEDEGPGSEKEDEGAPEGEGSVPSMFEVDPKDGRVYTNILTYVPPAAPVQTPPSPEWSSGSFPVSPSSLAVTSSIASPVTTLIATISIDEDQFLENPLTLLKLSLRLDSLLFKTINEMTNQSPDSEIFCPEERIKELELRMQRRNNFEEELFKNRFPTEKELAYHKELLGEPQPPFSTLEPKTRRSDPWSLKIPCVIGTVYTGHAYIDLQSPLRDLNPEESWAILEDLALYDNESWNDPRDFAKLVKAITLPQDVPSTSNRHLIMLKKSSSTADGNSMAPKSIAAISHDEKEELRKKGIKSPSKLLSLKYLSPASIKELNKNPSSPKCVHFVNSIVILSTDSDTEEEDDSSTNACDLNLGGMVKGKEEVKEKGNKEDEMETDMEVEEVIKEEESEFKTDEEVEEIFEEEEEDEDDENFNSFPTMKELSHHEWLLKNPRPRG</sequence>
<dbReference type="Proteomes" id="UP001151760">
    <property type="component" value="Unassembled WGS sequence"/>
</dbReference>
<evidence type="ECO:0000313" key="2">
    <source>
        <dbReference type="EMBL" id="GJT10878.1"/>
    </source>
</evidence>
<dbReference type="EMBL" id="BQNB010013023">
    <property type="protein sequence ID" value="GJT10878.1"/>
    <property type="molecule type" value="Genomic_DNA"/>
</dbReference>
<evidence type="ECO:0000313" key="3">
    <source>
        <dbReference type="Proteomes" id="UP001151760"/>
    </source>
</evidence>
<feature type="compositionally biased region" description="Basic and acidic residues" evidence="1">
    <location>
        <begin position="150"/>
        <end position="183"/>
    </location>
</feature>
<feature type="compositionally biased region" description="Acidic residues" evidence="1">
    <location>
        <begin position="571"/>
        <end position="598"/>
    </location>
</feature>
<reference evidence="2" key="2">
    <citation type="submission" date="2022-01" db="EMBL/GenBank/DDBJ databases">
        <authorList>
            <person name="Yamashiro T."/>
            <person name="Shiraishi A."/>
            <person name="Satake H."/>
            <person name="Nakayama K."/>
        </authorList>
    </citation>
    <scope>NUCLEOTIDE SEQUENCE</scope>
</reference>
<accession>A0ABQ5BBL3</accession>
<feature type="compositionally biased region" description="Acidic residues" evidence="1">
    <location>
        <begin position="184"/>
        <end position="197"/>
    </location>
</feature>
<evidence type="ECO:0000256" key="1">
    <source>
        <dbReference type="SAM" id="MobiDB-lite"/>
    </source>
</evidence>
<reference evidence="2" key="1">
    <citation type="journal article" date="2022" name="Int. J. Mol. Sci.">
        <title>Draft Genome of Tanacetum Coccineum: Genomic Comparison of Closely Related Tanacetum-Family Plants.</title>
        <authorList>
            <person name="Yamashiro T."/>
            <person name="Shiraishi A."/>
            <person name="Nakayama K."/>
            <person name="Satake H."/>
        </authorList>
    </citation>
    <scope>NUCLEOTIDE SEQUENCE</scope>
</reference>
<feature type="region of interest" description="Disordered" evidence="1">
    <location>
        <begin position="571"/>
        <end position="605"/>
    </location>
</feature>